<keyword evidence="3" id="KW-0238">DNA-binding</keyword>
<accession>A0A3N0DPR8</accession>
<dbReference type="CDD" id="cd17268">
    <property type="entry name" value="RMtype1_S_Ara36733I_TRD1-CR1_like"/>
    <property type="match status" value="1"/>
</dbReference>
<dbReference type="EMBL" id="RJSG01000003">
    <property type="protein sequence ID" value="RNL77640.1"/>
    <property type="molecule type" value="Genomic_DNA"/>
</dbReference>
<dbReference type="Gene3D" id="3.90.220.20">
    <property type="entry name" value="DNA methylase specificity domains"/>
    <property type="match status" value="2"/>
</dbReference>
<keyword evidence="6" id="KW-0378">Hydrolase</keyword>
<dbReference type="InterPro" id="IPR000055">
    <property type="entry name" value="Restrct_endonuc_typeI_TRD"/>
</dbReference>
<comment type="caution">
    <text evidence="6">The sequence shown here is derived from an EMBL/GenBank/DDBJ whole genome shotgun (WGS) entry which is preliminary data.</text>
</comment>
<reference evidence="6 7" key="1">
    <citation type="submission" date="2018-11" db="EMBL/GenBank/DDBJ databases">
        <authorList>
            <person name="Li F."/>
        </authorList>
    </citation>
    <scope>NUCLEOTIDE SEQUENCE [LARGE SCALE GENOMIC DNA]</scope>
    <source>
        <strain evidence="6 7">KIS18-7</strain>
    </source>
</reference>
<dbReference type="GO" id="GO:0004519">
    <property type="term" value="F:endonuclease activity"/>
    <property type="evidence" value="ECO:0007669"/>
    <property type="project" value="UniProtKB-KW"/>
</dbReference>
<name>A0A3N0DPR8_9ACTN</name>
<evidence type="ECO:0000259" key="5">
    <source>
        <dbReference type="Pfam" id="PF01420"/>
    </source>
</evidence>
<evidence type="ECO:0000256" key="2">
    <source>
        <dbReference type="ARBA" id="ARBA00022747"/>
    </source>
</evidence>
<keyword evidence="6" id="KW-0255">Endonuclease</keyword>
<keyword evidence="2" id="KW-0680">Restriction system</keyword>
<dbReference type="RefSeq" id="WP_123235226.1">
    <property type="nucleotide sequence ID" value="NZ_RJSG01000003.1"/>
</dbReference>
<gene>
    <name evidence="6" type="ORF">EFL95_16670</name>
</gene>
<comment type="subunit">
    <text evidence="4">The methyltransferase is composed of M and S polypeptides.</text>
</comment>
<dbReference type="SUPFAM" id="SSF116734">
    <property type="entry name" value="DNA methylase specificity domain"/>
    <property type="match status" value="2"/>
</dbReference>
<protein>
    <submittedName>
        <fullName evidence="6">Restriction endonuclease subunit S</fullName>
    </submittedName>
</protein>
<dbReference type="GO" id="GO:0009307">
    <property type="term" value="P:DNA restriction-modification system"/>
    <property type="evidence" value="ECO:0007669"/>
    <property type="project" value="UniProtKB-KW"/>
</dbReference>
<dbReference type="AlphaFoldDB" id="A0A3N0DPR8"/>
<dbReference type="CDD" id="cd17249">
    <property type="entry name" value="RMtype1_S_EcoR124I-TRD2-CR2_like"/>
    <property type="match status" value="1"/>
</dbReference>
<evidence type="ECO:0000256" key="4">
    <source>
        <dbReference type="ARBA" id="ARBA00038652"/>
    </source>
</evidence>
<dbReference type="InterPro" id="IPR044946">
    <property type="entry name" value="Restrct_endonuc_typeI_TRD_sf"/>
</dbReference>
<feature type="domain" description="Type I restriction modification DNA specificity" evidence="5">
    <location>
        <begin position="221"/>
        <end position="393"/>
    </location>
</feature>
<evidence type="ECO:0000256" key="3">
    <source>
        <dbReference type="ARBA" id="ARBA00023125"/>
    </source>
</evidence>
<evidence type="ECO:0000256" key="1">
    <source>
        <dbReference type="ARBA" id="ARBA00010923"/>
    </source>
</evidence>
<dbReference type="PANTHER" id="PTHR43140">
    <property type="entry name" value="TYPE-1 RESTRICTION ENZYME ECOKI SPECIFICITY PROTEIN"/>
    <property type="match status" value="1"/>
</dbReference>
<evidence type="ECO:0000313" key="6">
    <source>
        <dbReference type="EMBL" id="RNL77640.1"/>
    </source>
</evidence>
<dbReference type="PANTHER" id="PTHR43140:SF1">
    <property type="entry name" value="TYPE I RESTRICTION ENZYME ECOKI SPECIFICITY SUBUNIT"/>
    <property type="match status" value="1"/>
</dbReference>
<feature type="domain" description="Type I restriction modification DNA specificity" evidence="5">
    <location>
        <begin position="13"/>
        <end position="196"/>
    </location>
</feature>
<dbReference type="Proteomes" id="UP000277094">
    <property type="component" value="Unassembled WGS sequence"/>
</dbReference>
<keyword evidence="6" id="KW-0540">Nuclease</keyword>
<dbReference type="Pfam" id="PF01420">
    <property type="entry name" value="Methylase_S"/>
    <property type="match status" value="2"/>
</dbReference>
<comment type="similarity">
    <text evidence="1">Belongs to the type-I restriction system S methylase family.</text>
</comment>
<dbReference type="GO" id="GO:0003677">
    <property type="term" value="F:DNA binding"/>
    <property type="evidence" value="ECO:0007669"/>
    <property type="project" value="UniProtKB-KW"/>
</dbReference>
<dbReference type="OrthoDB" id="3197085at2"/>
<dbReference type="InterPro" id="IPR051212">
    <property type="entry name" value="Type-I_RE_S_subunit"/>
</dbReference>
<evidence type="ECO:0000313" key="7">
    <source>
        <dbReference type="Proteomes" id="UP000277094"/>
    </source>
</evidence>
<sequence>MSGIEELINELCPDGVEFRPLRDVGTWHGGGTPSKSNAEFWQDGTVPWLSPKDMVVETIRATGLRVSVKALEQSPLKLVPAGSVAFVVRSNVLRRRLPIALVPFDVTLNQDMRAVIPHEDVLPEYLLQACRSRAESILAVAGRTDGSMAAIKSSTLLDFRVPIPPIEIQREVVGVLSRFSSLQAELELQLQAELERRRQQYGHYRDAILSFSDGEKVRWAPLSDLGRFIRGKRFTKADFEDAGIPCIHYGEIYTHFGTSATSVVSHLRRDNASGLRYAQPGDVVIVDVGETVEDVGKAVAWLGDEPVAIHDHSYAFRHALNPAFVSYIMQTSWFRREKAKYIARTKVNTLLVAGFGKIEIPVPTMKEQERIVDILDKFDAVVNNLSVDLPIEIAARRQQYEHYRDKLLTFKEVA</sequence>
<organism evidence="6 7">
    <name type="scientific">Nocardioides marmorisolisilvae</name>
    <dbReference type="NCBI Taxonomy" id="1542737"/>
    <lineage>
        <taxon>Bacteria</taxon>
        <taxon>Bacillati</taxon>
        <taxon>Actinomycetota</taxon>
        <taxon>Actinomycetes</taxon>
        <taxon>Propionibacteriales</taxon>
        <taxon>Nocardioidaceae</taxon>
        <taxon>Nocardioides</taxon>
    </lineage>
</organism>
<keyword evidence="7" id="KW-1185">Reference proteome</keyword>
<proteinExistence type="inferred from homology"/>